<dbReference type="PROSITE" id="PS50928">
    <property type="entry name" value="ABC_TM1"/>
    <property type="match status" value="1"/>
</dbReference>
<keyword evidence="9" id="KW-0175">Coiled coil</keyword>
<accession>A0A8B2NT96</accession>
<dbReference type="AlphaFoldDB" id="A0A8B2NT96"/>
<dbReference type="SUPFAM" id="SSF161098">
    <property type="entry name" value="MetI-like"/>
    <property type="match status" value="1"/>
</dbReference>
<dbReference type="Gene3D" id="1.10.3720.10">
    <property type="entry name" value="MetI-like"/>
    <property type="match status" value="1"/>
</dbReference>
<feature type="domain" description="ABC transmembrane type-1" evidence="11">
    <location>
        <begin position="210"/>
        <end position="420"/>
    </location>
</feature>
<sequence>MGAYLRAFGWPLGTLFLVVTVAWIAGMIVVPQLTMLERAFVYIDNSDDLTVANTRLNRLTRDIATVALDIRVLERQRDAGGSAGAAPSPTVGVPTVGVPSVSGPSTPRPSVPSVAVPNASGPSAGPATPAVPSVTIPSAALPSPGGAPAADTGQDVEARIAALGERKAALEARLAELETERDRLAEEKAAAPHYSVRNFTTMSEVHLRIFLSTLFYATLVTVIAFVVCYPVAFAVAMSRSGGKTALLLLGLVIPYTINELLRIFAWVMILEREGVLNSLLTALGVFPDGGGPRWVASNWAVFTVMIYAYVLFMVFPLYNTLDTLDRNQIDAARDLGASTFKLHTRIVIPHAKPGIAVGAIMVFMLSAGTIAAPEIVGRGLHPDWFSQVIYRRFFESANWNQGSAYSLMLLLACVIFVMLVMRLFRVSIRDIAK</sequence>
<dbReference type="RefSeq" id="WP_111349741.1">
    <property type="nucleotide sequence ID" value="NZ_QHHQ01000005.1"/>
</dbReference>
<dbReference type="PANTHER" id="PTHR42929">
    <property type="entry name" value="INNER MEMBRANE ABC TRANSPORTER PERMEASE PROTEIN YDCU-RELATED-RELATED"/>
    <property type="match status" value="1"/>
</dbReference>
<dbReference type="InterPro" id="IPR035906">
    <property type="entry name" value="MetI-like_sf"/>
</dbReference>
<dbReference type="Proteomes" id="UP000249590">
    <property type="component" value="Unassembled WGS sequence"/>
</dbReference>
<feature type="compositionally biased region" description="Low complexity" evidence="10">
    <location>
        <begin position="84"/>
        <end position="105"/>
    </location>
</feature>
<evidence type="ECO:0000313" key="13">
    <source>
        <dbReference type="Proteomes" id="UP000249590"/>
    </source>
</evidence>
<keyword evidence="7 8" id="KW-0472">Membrane</keyword>
<feature type="transmembrane region" description="Helical" evidence="8">
    <location>
        <begin position="404"/>
        <end position="424"/>
    </location>
</feature>
<keyword evidence="13" id="KW-1185">Reference proteome</keyword>
<feature type="compositionally biased region" description="Low complexity" evidence="10">
    <location>
        <begin position="111"/>
        <end position="150"/>
    </location>
</feature>
<dbReference type="GO" id="GO:0055085">
    <property type="term" value="P:transmembrane transport"/>
    <property type="evidence" value="ECO:0007669"/>
    <property type="project" value="InterPro"/>
</dbReference>
<evidence type="ECO:0000256" key="3">
    <source>
        <dbReference type="ARBA" id="ARBA00022448"/>
    </source>
</evidence>
<evidence type="ECO:0000256" key="2">
    <source>
        <dbReference type="ARBA" id="ARBA00007069"/>
    </source>
</evidence>
<evidence type="ECO:0000256" key="5">
    <source>
        <dbReference type="ARBA" id="ARBA00022692"/>
    </source>
</evidence>
<organism evidence="12 13">
    <name type="scientific">Acuticoccus sediminis</name>
    <dbReference type="NCBI Taxonomy" id="2184697"/>
    <lineage>
        <taxon>Bacteria</taxon>
        <taxon>Pseudomonadati</taxon>
        <taxon>Pseudomonadota</taxon>
        <taxon>Alphaproteobacteria</taxon>
        <taxon>Hyphomicrobiales</taxon>
        <taxon>Amorphaceae</taxon>
        <taxon>Acuticoccus</taxon>
    </lineage>
</organism>
<gene>
    <name evidence="12" type="ORF">DLJ53_23545</name>
</gene>
<evidence type="ECO:0000256" key="6">
    <source>
        <dbReference type="ARBA" id="ARBA00022989"/>
    </source>
</evidence>
<comment type="subcellular location">
    <subcellularLocation>
        <location evidence="1 8">Cell membrane</location>
        <topology evidence="1 8">Multi-pass membrane protein</topology>
    </subcellularLocation>
</comment>
<evidence type="ECO:0000259" key="11">
    <source>
        <dbReference type="PROSITE" id="PS50928"/>
    </source>
</evidence>
<feature type="transmembrane region" description="Helical" evidence="8">
    <location>
        <begin position="299"/>
        <end position="318"/>
    </location>
</feature>
<evidence type="ECO:0000256" key="9">
    <source>
        <dbReference type="SAM" id="Coils"/>
    </source>
</evidence>
<dbReference type="OrthoDB" id="9807047at2"/>
<dbReference type="GO" id="GO:0005886">
    <property type="term" value="C:plasma membrane"/>
    <property type="evidence" value="ECO:0007669"/>
    <property type="project" value="UniProtKB-SubCell"/>
</dbReference>
<keyword evidence="6 8" id="KW-1133">Transmembrane helix</keyword>
<feature type="transmembrane region" description="Helical" evidence="8">
    <location>
        <begin position="209"/>
        <end position="233"/>
    </location>
</feature>
<evidence type="ECO:0000256" key="8">
    <source>
        <dbReference type="RuleBase" id="RU363032"/>
    </source>
</evidence>
<dbReference type="Pfam" id="PF00528">
    <property type="entry name" value="BPD_transp_1"/>
    <property type="match status" value="1"/>
</dbReference>
<feature type="region of interest" description="Disordered" evidence="10">
    <location>
        <begin position="80"/>
        <end position="152"/>
    </location>
</feature>
<reference evidence="12 13" key="1">
    <citation type="submission" date="2018-05" db="EMBL/GenBank/DDBJ databases">
        <title>Acuticoccus sediminis sp. nov., isolated from deep-sea sediment of Indian Ocean.</title>
        <authorList>
            <person name="Liu X."/>
            <person name="Lai Q."/>
            <person name="Du Y."/>
            <person name="Sun F."/>
            <person name="Zhang X."/>
            <person name="Wang S."/>
            <person name="Shao Z."/>
        </authorList>
    </citation>
    <scope>NUCLEOTIDE SEQUENCE [LARGE SCALE GENOMIC DNA]</scope>
    <source>
        <strain evidence="12 13">PTG4-2</strain>
    </source>
</reference>
<feature type="coiled-coil region" evidence="9">
    <location>
        <begin position="160"/>
        <end position="187"/>
    </location>
</feature>
<dbReference type="CDD" id="cd06261">
    <property type="entry name" value="TM_PBP2"/>
    <property type="match status" value="1"/>
</dbReference>
<dbReference type="PANTHER" id="PTHR42929:SF1">
    <property type="entry name" value="INNER MEMBRANE ABC TRANSPORTER PERMEASE PROTEIN YDCU-RELATED"/>
    <property type="match status" value="1"/>
</dbReference>
<protein>
    <submittedName>
        <fullName evidence="12">ABC transporter permease</fullName>
    </submittedName>
</protein>
<proteinExistence type="inferred from homology"/>
<evidence type="ECO:0000313" key="12">
    <source>
        <dbReference type="EMBL" id="RAH99489.1"/>
    </source>
</evidence>
<feature type="transmembrane region" description="Helical" evidence="8">
    <location>
        <begin position="355"/>
        <end position="376"/>
    </location>
</feature>
<evidence type="ECO:0000256" key="10">
    <source>
        <dbReference type="SAM" id="MobiDB-lite"/>
    </source>
</evidence>
<keyword evidence="5 8" id="KW-0812">Transmembrane</keyword>
<comment type="similarity">
    <text evidence="2">Belongs to the binding-protein-dependent transport system permease family. CysTW subfamily.</text>
</comment>
<comment type="caution">
    <text evidence="12">The sequence shown here is derived from an EMBL/GenBank/DDBJ whole genome shotgun (WGS) entry which is preliminary data.</text>
</comment>
<feature type="transmembrane region" description="Helical" evidence="8">
    <location>
        <begin position="7"/>
        <end position="30"/>
    </location>
</feature>
<evidence type="ECO:0000256" key="4">
    <source>
        <dbReference type="ARBA" id="ARBA00022475"/>
    </source>
</evidence>
<dbReference type="InterPro" id="IPR000515">
    <property type="entry name" value="MetI-like"/>
</dbReference>
<feature type="transmembrane region" description="Helical" evidence="8">
    <location>
        <begin position="245"/>
        <end position="269"/>
    </location>
</feature>
<evidence type="ECO:0000256" key="7">
    <source>
        <dbReference type="ARBA" id="ARBA00023136"/>
    </source>
</evidence>
<dbReference type="EMBL" id="QHHQ01000005">
    <property type="protein sequence ID" value="RAH99489.1"/>
    <property type="molecule type" value="Genomic_DNA"/>
</dbReference>
<evidence type="ECO:0000256" key="1">
    <source>
        <dbReference type="ARBA" id="ARBA00004651"/>
    </source>
</evidence>
<keyword evidence="3 8" id="KW-0813">Transport</keyword>
<name>A0A8B2NT96_9HYPH</name>
<keyword evidence="4" id="KW-1003">Cell membrane</keyword>